<dbReference type="SUPFAM" id="SSF54585">
    <property type="entry name" value="Cdc48 domain 2-like"/>
    <property type="match status" value="1"/>
</dbReference>
<proteinExistence type="predicted"/>
<name>A0A097QWJ0_9EURY</name>
<dbReference type="Gene3D" id="3.10.330.10">
    <property type="match status" value="1"/>
</dbReference>
<dbReference type="SMART" id="SM01072">
    <property type="entry name" value="CDC48_2"/>
    <property type="match status" value="1"/>
</dbReference>
<evidence type="ECO:0000256" key="1">
    <source>
        <dbReference type="ARBA" id="ARBA00022741"/>
    </source>
</evidence>
<dbReference type="OrthoDB" id="86308at2157"/>
<sequence>MRVVLKPLFEAELPPDFSEVIKNKLMGKEVRTGEEIGIEILGKPLRFKVVLAEPSPLEVGKETRVEFSHGEIEVLDFEFDEPVKEVLPFEKGFVVVLNKEVLILNHDGQKVYSNEFEELNEVRASKGAVVIVHDKNKLRLVKP</sequence>
<keyword evidence="2" id="KW-0067">ATP-binding</keyword>
<dbReference type="STRING" id="1505907.TEU_11205"/>
<dbReference type="GeneID" id="25153996"/>
<keyword evidence="5" id="KW-1185">Reference proteome</keyword>
<dbReference type="AlphaFoldDB" id="A0A097QWJ0"/>
<dbReference type="InterPro" id="IPR049295">
    <property type="entry name" value="DUF6849"/>
</dbReference>
<dbReference type="GO" id="GO:0005524">
    <property type="term" value="F:ATP binding"/>
    <property type="evidence" value="ECO:0007669"/>
    <property type="project" value="UniProtKB-KW"/>
</dbReference>
<reference evidence="4 5" key="1">
    <citation type="journal article" date="2015" name="Int. J. Syst. Evol. Microbiol.">
        <title>Thermococcus eurythermalis sp. nov., a conditional piezophilic hyperthermophilic archaeon with a wide temperature range isolated from an oil-immersed chimney in the Guaymas Basin.</title>
        <authorList>
            <person name="Zhao W."/>
            <person name="Zeng X."/>
            <person name="Xiao X."/>
        </authorList>
    </citation>
    <scope>NUCLEOTIDE SEQUENCE [LARGE SCALE GENOMIC DNA]</scope>
    <source>
        <strain evidence="4 5">A501</strain>
    </source>
</reference>
<accession>A0A097QWJ0</accession>
<evidence type="ECO:0000313" key="4">
    <source>
        <dbReference type="EMBL" id="AIU70854.1"/>
    </source>
</evidence>
<dbReference type="InterPro" id="IPR029067">
    <property type="entry name" value="CDC48_domain_2-like_sf"/>
</dbReference>
<organism evidence="4 5">
    <name type="scientific">Thermococcus eurythermalis</name>
    <dbReference type="NCBI Taxonomy" id="1505907"/>
    <lineage>
        <taxon>Archaea</taxon>
        <taxon>Methanobacteriati</taxon>
        <taxon>Methanobacteriota</taxon>
        <taxon>Thermococci</taxon>
        <taxon>Thermococcales</taxon>
        <taxon>Thermococcaceae</taxon>
        <taxon>Thermococcus</taxon>
    </lineage>
</organism>
<protein>
    <submittedName>
        <fullName evidence="4">ATPase</fullName>
    </submittedName>
</protein>
<evidence type="ECO:0000259" key="3">
    <source>
        <dbReference type="SMART" id="SM01072"/>
    </source>
</evidence>
<keyword evidence="1" id="KW-0547">Nucleotide-binding</keyword>
<dbReference type="Gene3D" id="2.40.10.360">
    <property type="match status" value="1"/>
</dbReference>
<dbReference type="Proteomes" id="UP000029980">
    <property type="component" value="Chromosome"/>
</dbReference>
<dbReference type="HOGENOM" id="CLU_1763950_0_0_2"/>
<dbReference type="EMBL" id="CP008887">
    <property type="protein sequence ID" value="AIU70854.1"/>
    <property type="molecule type" value="Genomic_DNA"/>
</dbReference>
<feature type="domain" description="CDC48" evidence="3">
    <location>
        <begin position="12"/>
        <end position="74"/>
    </location>
</feature>
<evidence type="ECO:0000256" key="2">
    <source>
        <dbReference type="ARBA" id="ARBA00022840"/>
    </source>
</evidence>
<dbReference type="RefSeq" id="WP_050003808.1">
    <property type="nucleotide sequence ID" value="NZ_CP008887.1"/>
</dbReference>
<dbReference type="Pfam" id="PF20986">
    <property type="entry name" value="DUF6849"/>
    <property type="match status" value="1"/>
</dbReference>
<dbReference type="InterPro" id="IPR004201">
    <property type="entry name" value="Cdc48_dom2"/>
</dbReference>
<gene>
    <name evidence="4" type="ORF">TEU_11205</name>
</gene>
<dbReference type="Pfam" id="PF02933">
    <property type="entry name" value="CDC48_2"/>
    <property type="match status" value="1"/>
</dbReference>
<evidence type="ECO:0000313" key="5">
    <source>
        <dbReference type="Proteomes" id="UP000029980"/>
    </source>
</evidence>
<dbReference type="KEGG" id="teu:TEU_11205"/>